<name>A0ABV7BVB9_9PROT</name>
<keyword evidence="11" id="KW-1185">Reference proteome</keyword>
<dbReference type="CDD" id="cd06261">
    <property type="entry name" value="TM_PBP2"/>
    <property type="match status" value="1"/>
</dbReference>
<keyword evidence="2 7" id="KW-0813">Transport</keyword>
<keyword evidence="5 7" id="KW-1133">Transmembrane helix</keyword>
<dbReference type="RefSeq" id="WP_216836073.1">
    <property type="nucleotide sequence ID" value="NZ_JAFNJS010000002.1"/>
</dbReference>
<organism evidence="10 11">
    <name type="scientific">Falsiroseomonas tokyonensis</name>
    <dbReference type="NCBI Taxonomy" id="430521"/>
    <lineage>
        <taxon>Bacteria</taxon>
        <taxon>Pseudomonadati</taxon>
        <taxon>Pseudomonadota</taxon>
        <taxon>Alphaproteobacteria</taxon>
        <taxon>Acetobacterales</taxon>
        <taxon>Roseomonadaceae</taxon>
        <taxon>Falsiroseomonas</taxon>
    </lineage>
</organism>
<feature type="transmembrane region" description="Helical" evidence="7">
    <location>
        <begin position="164"/>
        <end position="186"/>
    </location>
</feature>
<dbReference type="EMBL" id="JBHRSB010000002">
    <property type="protein sequence ID" value="MFC3000010.1"/>
    <property type="molecule type" value="Genomic_DNA"/>
</dbReference>
<evidence type="ECO:0000256" key="4">
    <source>
        <dbReference type="ARBA" id="ARBA00022692"/>
    </source>
</evidence>
<feature type="region of interest" description="Disordered" evidence="8">
    <location>
        <begin position="1"/>
        <end position="24"/>
    </location>
</feature>
<dbReference type="PANTHER" id="PTHR30151">
    <property type="entry name" value="ALKANE SULFONATE ABC TRANSPORTER-RELATED, MEMBRANE SUBUNIT"/>
    <property type="match status" value="1"/>
</dbReference>
<evidence type="ECO:0000256" key="1">
    <source>
        <dbReference type="ARBA" id="ARBA00004651"/>
    </source>
</evidence>
<evidence type="ECO:0000256" key="8">
    <source>
        <dbReference type="SAM" id="MobiDB-lite"/>
    </source>
</evidence>
<dbReference type="Pfam" id="PF00528">
    <property type="entry name" value="BPD_transp_1"/>
    <property type="match status" value="1"/>
</dbReference>
<dbReference type="InterPro" id="IPR000515">
    <property type="entry name" value="MetI-like"/>
</dbReference>
<evidence type="ECO:0000256" key="6">
    <source>
        <dbReference type="ARBA" id="ARBA00023136"/>
    </source>
</evidence>
<gene>
    <name evidence="10" type="ORF">ACFOD3_08900</name>
</gene>
<evidence type="ECO:0000256" key="7">
    <source>
        <dbReference type="RuleBase" id="RU363032"/>
    </source>
</evidence>
<accession>A0ABV7BVB9</accession>
<dbReference type="PROSITE" id="PS50928">
    <property type="entry name" value="ABC_TM1"/>
    <property type="match status" value="1"/>
</dbReference>
<comment type="caution">
    <text evidence="10">The sequence shown here is derived from an EMBL/GenBank/DDBJ whole genome shotgun (WGS) entry which is preliminary data.</text>
</comment>
<keyword evidence="3" id="KW-1003">Cell membrane</keyword>
<evidence type="ECO:0000313" key="11">
    <source>
        <dbReference type="Proteomes" id="UP001595420"/>
    </source>
</evidence>
<evidence type="ECO:0000256" key="3">
    <source>
        <dbReference type="ARBA" id="ARBA00022475"/>
    </source>
</evidence>
<comment type="subcellular location">
    <subcellularLocation>
        <location evidence="1 7">Cell membrane</location>
        <topology evidence="1 7">Multi-pass membrane protein</topology>
    </subcellularLocation>
</comment>
<evidence type="ECO:0000256" key="5">
    <source>
        <dbReference type="ARBA" id="ARBA00022989"/>
    </source>
</evidence>
<protein>
    <submittedName>
        <fullName evidence="10">ABC transporter permease</fullName>
    </submittedName>
</protein>
<proteinExistence type="inferred from homology"/>
<evidence type="ECO:0000313" key="10">
    <source>
        <dbReference type="EMBL" id="MFC3000010.1"/>
    </source>
</evidence>
<evidence type="ECO:0000256" key="2">
    <source>
        <dbReference type="ARBA" id="ARBA00022448"/>
    </source>
</evidence>
<evidence type="ECO:0000259" key="9">
    <source>
        <dbReference type="PROSITE" id="PS50928"/>
    </source>
</evidence>
<dbReference type="Proteomes" id="UP001595420">
    <property type="component" value="Unassembled WGS sequence"/>
</dbReference>
<dbReference type="PANTHER" id="PTHR30151:SF20">
    <property type="entry name" value="ABC TRANSPORTER PERMEASE PROTEIN HI_0355-RELATED"/>
    <property type="match status" value="1"/>
</dbReference>
<feature type="transmembrane region" description="Helical" evidence="7">
    <location>
        <begin position="216"/>
        <end position="239"/>
    </location>
</feature>
<comment type="similarity">
    <text evidence="7">Belongs to the binding-protein-dependent transport system permease family.</text>
</comment>
<feature type="transmembrane region" description="Helical" evidence="7">
    <location>
        <begin position="259"/>
        <end position="281"/>
    </location>
</feature>
<keyword evidence="6 7" id="KW-0472">Membrane</keyword>
<feature type="transmembrane region" description="Helical" evidence="7">
    <location>
        <begin position="133"/>
        <end position="158"/>
    </location>
</feature>
<feature type="transmembrane region" description="Helical" evidence="7">
    <location>
        <begin position="99"/>
        <end position="121"/>
    </location>
</feature>
<reference evidence="11" key="1">
    <citation type="journal article" date="2019" name="Int. J. Syst. Evol. Microbiol.">
        <title>The Global Catalogue of Microorganisms (GCM) 10K type strain sequencing project: providing services to taxonomists for standard genome sequencing and annotation.</title>
        <authorList>
            <consortium name="The Broad Institute Genomics Platform"/>
            <consortium name="The Broad Institute Genome Sequencing Center for Infectious Disease"/>
            <person name="Wu L."/>
            <person name="Ma J."/>
        </authorList>
    </citation>
    <scope>NUCLEOTIDE SEQUENCE [LARGE SCALE GENOMIC DNA]</scope>
    <source>
        <strain evidence="11">CGMCC 1.16855</strain>
    </source>
</reference>
<feature type="transmembrane region" description="Helical" evidence="7">
    <location>
        <begin position="50"/>
        <end position="70"/>
    </location>
</feature>
<sequence length="304" mass="32538">MASDAALTATAPAPGTAAKAPADATMSPEALRRLQAMALAQRRRRRLQAWLPWLVIIGMFVIWEAGVRAFNVQQFVLPAPTAIAESMIKWWVPLLDNSWQTLMTTLIGFFLAVIFGLLLGVAIGSSSLLYHGLYPLLIGFNSVPKVAVVPILVIWFGIGTVPAVITAFMISFFPIVVNVATGIATVEPELRDVLRALGAKPSDIIRKVGLPRAMPYFFASLKIAITVAFVGSIIAETVAANKGIGHLMILASSRFDVPLVFAGLIVTAVMGVAMYVAAVAIENRTTGWAMRGQNDQQQVSVPGV</sequence>
<keyword evidence="4 7" id="KW-0812">Transmembrane</keyword>
<feature type="domain" description="ABC transmembrane type-1" evidence="9">
    <location>
        <begin position="98"/>
        <end position="278"/>
    </location>
</feature>